<comment type="similarity">
    <text evidence="3">Belongs to the Nudix hydrolase family. NudC subfamily.</text>
</comment>
<evidence type="ECO:0000256" key="4">
    <source>
        <dbReference type="ARBA" id="ARBA00012381"/>
    </source>
</evidence>
<dbReference type="PRINTS" id="PR00502">
    <property type="entry name" value="NUDIXFAMILY"/>
</dbReference>
<organism evidence="11">
    <name type="scientific">marine metagenome</name>
    <dbReference type="NCBI Taxonomy" id="408172"/>
    <lineage>
        <taxon>unclassified sequences</taxon>
        <taxon>metagenomes</taxon>
        <taxon>ecological metagenomes</taxon>
    </lineage>
</organism>
<dbReference type="GO" id="GO:0006742">
    <property type="term" value="P:NADP+ catabolic process"/>
    <property type="evidence" value="ECO:0007669"/>
    <property type="project" value="TreeGrafter"/>
</dbReference>
<dbReference type="InterPro" id="IPR049734">
    <property type="entry name" value="NudC-like_C"/>
</dbReference>
<dbReference type="InterPro" id="IPR050241">
    <property type="entry name" value="NAD-cap_RNA_hydrolase_NudC"/>
</dbReference>
<comment type="cofactor">
    <cofactor evidence="2">
        <name>Zn(2+)</name>
        <dbReference type="ChEBI" id="CHEBI:29105"/>
    </cofactor>
</comment>
<dbReference type="PANTHER" id="PTHR42904">
    <property type="entry name" value="NUDIX HYDROLASE, NUDC SUBFAMILY"/>
    <property type="match status" value="1"/>
</dbReference>
<dbReference type="PANTHER" id="PTHR42904:SF6">
    <property type="entry name" value="NAD-CAPPED RNA HYDROLASE NUDT12"/>
    <property type="match status" value="1"/>
</dbReference>
<evidence type="ECO:0000256" key="3">
    <source>
        <dbReference type="ARBA" id="ARBA00009595"/>
    </source>
</evidence>
<accession>A0A382FAC3</accession>
<dbReference type="InterPro" id="IPR020084">
    <property type="entry name" value="NUDIX_hydrolase_CS"/>
</dbReference>
<keyword evidence="8" id="KW-0520">NAD</keyword>
<keyword evidence="6" id="KW-0378">Hydrolase</keyword>
<reference evidence="11" key="1">
    <citation type="submission" date="2018-05" db="EMBL/GenBank/DDBJ databases">
        <authorList>
            <person name="Lanie J.A."/>
            <person name="Ng W.-L."/>
            <person name="Kazmierczak K.M."/>
            <person name="Andrzejewski T.M."/>
            <person name="Davidsen T.M."/>
            <person name="Wayne K.J."/>
            <person name="Tettelin H."/>
            <person name="Glass J.I."/>
            <person name="Rusch D."/>
            <person name="Podicherti R."/>
            <person name="Tsui H.-C.T."/>
            <person name="Winkler M.E."/>
        </authorList>
    </citation>
    <scope>NUCLEOTIDE SEQUENCE</scope>
</reference>
<dbReference type="PROSITE" id="PS51462">
    <property type="entry name" value="NUDIX"/>
    <property type="match status" value="1"/>
</dbReference>
<dbReference type="CDD" id="cd03429">
    <property type="entry name" value="NUDIX_NADH_pyrophosphatase_Nudt13"/>
    <property type="match status" value="1"/>
</dbReference>
<dbReference type="GO" id="GO:0019677">
    <property type="term" value="P:NAD+ catabolic process"/>
    <property type="evidence" value="ECO:0007669"/>
    <property type="project" value="TreeGrafter"/>
</dbReference>
<dbReference type="GO" id="GO:0046872">
    <property type="term" value="F:metal ion binding"/>
    <property type="evidence" value="ECO:0007669"/>
    <property type="project" value="UniProtKB-KW"/>
</dbReference>
<gene>
    <name evidence="11" type="ORF">METZ01_LOCUS212108</name>
</gene>
<dbReference type="Pfam" id="PF00293">
    <property type="entry name" value="NUDIX"/>
    <property type="match status" value="1"/>
</dbReference>
<dbReference type="EC" id="3.6.1.22" evidence="4"/>
<sequence>YSALAGFVEHGESVEEAARREIKEESGIVVGEVTYVASQPWPFPYSLMIGCYGEALTETIVLDKDELVDARWFTKDHLRAVLAGSVDDLTIPGRLAIARHLIEKWVAQ</sequence>
<feature type="domain" description="Nudix hydrolase" evidence="10">
    <location>
        <begin position="1"/>
        <end position="95"/>
    </location>
</feature>
<dbReference type="InterPro" id="IPR000086">
    <property type="entry name" value="NUDIX_hydrolase_dom"/>
</dbReference>
<comment type="catalytic activity">
    <reaction evidence="9">
        <text>a 5'-end NAD(+)-phospho-ribonucleoside in mRNA + H2O = a 5'-end phospho-adenosine-phospho-ribonucleoside in mRNA + beta-nicotinamide D-ribonucleotide + 2 H(+)</text>
        <dbReference type="Rhea" id="RHEA:60876"/>
        <dbReference type="Rhea" id="RHEA-COMP:15698"/>
        <dbReference type="Rhea" id="RHEA-COMP:15719"/>
        <dbReference type="ChEBI" id="CHEBI:14649"/>
        <dbReference type="ChEBI" id="CHEBI:15377"/>
        <dbReference type="ChEBI" id="CHEBI:15378"/>
        <dbReference type="ChEBI" id="CHEBI:144029"/>
        <dbReference type="ChEBI" id="CHEBI:144051"/>
    </reaction>
    <physiologicalReaction direction="left-to-right" evidence="9">
        <dbReference type="Rhea" id="RHEA:60877"/>
    </physiologicalReaction>
</comment>
<evidence type="ECO:0000313" key="11">
    <source>
        <dbReference type="EMBL" id="SVB59254.1"/>
    </source>
</evidence>
<dbReference type="AlphaFoldDB" id="A0A382FAC3"/>
<dbReference type="GO" id="GO:0035529">
    <property type="term" value="F:NADH pyrophosphatase activity"/>
    <property type="evidence" value="ECO:0007669"/>
    <property type="project" value="TreeGrafter"/>
</dbReference>
<dbReference type="EMBL" id="UINC01048569">
    <property type="protein sequence ID" value="SVB59254.1"/>
    <property type="molecule type" value="Genomic_DNA"/>
</dbReference>
<evidence type="ECO:0000256" key="6">
    <source>
        <dbReference type="ARBA" id="ARBA00022801"/>
    </source>
</evidence>
<dbReference type="SUPFAM" id="SSF55811">
    <property type="entry name" value="Nudix"/>
    <property type="match status" value="1"/>
</dbReference>
<dbReference type="Gene3D" id="3.90.79.10">
    <property type="entry name" value="Nucleoside Triphosphate Pyrophosphohydrolase"/>
    <property type="match status" value="1"/>
</dbReference>
<evidence type="ECO:0000256" key="1">
    <source>
        <dbReference type="ARBA" id="ARBA00001946"/>
    </source>
</evidence>
<evidence type="ECO:0000256" key="9">
    <source>
        <dbReference type="ARBA" id="ARBA00023679"/>
    </source>
</evidence>
<dbReference type="InterPro" id="IPR015797">
    <property type="entry name" value="NUDIX_hydrolase-like_dom_sf"/>
</dbReference>
<evidence type="ECO:0000256" key="5">
    <source>
        <dbReference type="ARBA" id="ARBA00022723"/>
    </source>
</evidence>
<evidence type="ECO:0000256" key="7">
    <source>
        <dbReference type="ARBA" id="ARBA00022842"/>
    </source>
</evidence>
<keyword evidence="5" id="KW-0479">Metal-binding</keyword>
<proteinExistence type="inferred from homology"/>
<evidence type="ECO:0000259" key="10">
    <source>
        <dbReference type="PROSITE" id="PS51462"/>
    </source>
</evidence>
<feature type="non-terminal residue" evidence="11">
    <location>
        <position position="1"/>
    </location>
</feature>
<dbReference type="PROSITE" id="PS00893">
    <property type="entry name" value="NUDIX_BOX"/>
    <property type="match status" value="1"/>
</dbReference>
<protein>
    <recommendedName>
        <fullName evidence="4">NAD(+) diphosphatase</fullName>
        <ecNumber evidence="4">3.6.1.22</ecNumber>
    </recommendedName>
</protein>
<evidence type="ECO:0000256" key="8">
    <source>
        <dbReference type="ARBA" id="ARBA00023027"/>
    </source>
</evidence>
<name>A0A382FAC3_9ZZZZ</name>
<dbReference type="GO" id="GO:0005829">
    <property type="term" value="C:cytosol"/>
    <property type="evidence" value="ECO:0007669"/>
    <property type="project" value="TreeGrafter"/>
</dbReference>
<comment type="cofactor">
    <cofactor evidence="1">
        <name>Mg(2+)</name>
        <dbReference type="ChEBI" id="CHEBI:18420"/>
    </cofactor>
</comment>
<keyword evidence="7" id="KW-0460">Magnesium</keyword>
<dbReference type="InterPro" id="IPR020476">
    <property type="entry name" value="Nudix_hydrolase"/>
</dbReference>
<evidence type="ECO:0000256" key="2">
    <source>
        <dbReference type="ARBA" id="ARBA00001947"/>
    </source>
</evidence>